<keyword evidence="8 12" id="KW-0012">Acyltransferase</keyword>
<evidence type="ECO:0000256" key="10">
    <source>
        <dbReference type="SAM" id="Phobius"/>
    </source>
</evidence>
<evidence type="ECO:0000256" key="5">
    <source>
        <dbReference type="ARBA" id="ARBA00022989"/>
    </source>
</evidence>
<dbReference type="Proteomes" id="UP000516437">
    <property type="component" value="Chromosome 2"/>
</dbReference>
<feature type="transmembrane region" description="Helical" evidence="10">
    <location>
        <begin position="305"/>
        <end position="325"/>
    </location>
</feature>
<evidence type="ECO:0000259" key="11">
    <source>
        <dbReference type="Pfam" id="PF13813"/>
    </source>
</evidence>
<feature type="transmembrane region" description="Helical" evidence="10">
    <location>
        <begin position="12"/>
        <end position="29"/>
    </location>
</feature>
<feature type="region of interest" description="Disordered" evidence="9">
    <location>
        <begin position="108"/>
        <end position="162"/>
    </location>
</feature>
<feature type="transmembrane region" description="Helical" evidence="10">
    <location>
        <begin position="195"/>
        <end position="217"/>
    </location>
</feature>
<feature type="compositionally biased region" description="Polar residues" evidence="9">
    <location>
        <begin position="118"/>
        <end position="137"/>
    </location>
</feature>
<organism evidence="12 13">
    <name type="scientific">Morella rubra</name>
    <name type="common">Chinese bayberry</name>
    <dbReference type="NCBI Taxonomy" id="262757"/>
    <lineage>
        <taxon>Eukaryota</taxon>
        <taxon>Viridiplantae</taxon>
        <taxon>Streptophyta</taxon>
        <taxon>Embryophyta</taxon>
        <taxon>Tracheophyta</taxon>
        <taxon>Spermatophyta</taxon>
        <taxon>Magnoliopsida</taxon>
        <taxon>eudicotyledons</taxon>
        <taxon>Gunneridae</taxon>
        <taxon>Pentapetalae</taxon>
        <taxon>rosids</taxon>
        <taxon>fabids</taxon>
        <taxon>Fagales</taxon>
        <taxon>Myricaceae</taxon>
        <taxon>Morella</taxon>
    </lineage>
</organism>
<evidence type="ECO:0000256" key="2">
    <source>
        <dbReference type="ARBA" id="ARBA00007282"/>
    </source>
</evidence>
<dbReference type="GO" id="GO:0016020">
    <property type="term" value="C:membrane"/>
    <property type="evidence" value="ECO:0007669"/>
    <property type="project" value="UniProtKB-SubCell"/>
</dbReference>
<keyword evidence="7 10" id="KW-0472">Membrane</keyword>
<reference evidence="12 13" key="1">
    <citation type="journal article" date="2019" name="Plant Biotechnol. J.">
        <title>The red bayberry genome and genetic basis of sex determination.</title>
        <authorList>
            <person name="Jia H.M."/>
            <person name="Jia H.J."/>
            <person name="Cai Q.L."/>
            <person name="Wang Y."/>
            <person name="Zhao H.B."/>
            <person name="Yang W.F."/>
            <person name="Wang G.Y."/>
            <person name="Li Y.H."/>
            <person name="Zhan D.L."/>
            <person name="Shen Y.T."/>
            <person name="Niu Q.F."/>
            <person name="Chang L."/>
            <person name="Qiu J."/>
            <person name="Zhao L."/>
            <person name="Xie H.B."/>
            <person name="Fu W.Y."/>
            <person name="Jin J."/>
            <person name="Li X.W."/>
            <person name="Jiao Y."/>
            <person name="Zhou C.C."/>
            <person name="Tu T."/>
            <person name="Chai C.Y."/>
            <person name="Gao J.L."/>
            <person name="Fan L.J."/>
            <person name="van de Weg E."/>
            <person name="Wang J.Y."/>
            <person name="Gao Z.S."/>
        </authorList>
    </citation>
    <scope>NUCLEOTIDE SEQUENCE [LARGE SCALE GENOMIC DNA]</scope>
    <source>
        <tissue evidence="12">Leaves</tissue>
    </source>
</reference>
<evidence type="ECO:0000256" key="1">
    <source>
        <dbReference type="ARBA" id="ARBA00004141"/>
    </source>
</evidence>
<proteinExistence type="inferred from homology"/>
<comment type="caution">
    <text evidence="12">The sequence shown here is derived from an EMBL/GenBank/DDBJ whole genome shotgun (WGS) entry which is preliminary data.</text>
</comment>
<dbReference type="InterPro" id="IPR044851">
    <property type="entry name" value="Wax_synthase"/>
</dbReference>
<sequence>MDSELKNFAKVWFSVFISLCYCYAMGKLVPRGIPRLLVVLPIVCLFLVLPLNISSVHLGGTTAFFVAWLANFKLLLFAFDKGPLSSDPPISLGRFVAVACLPIKVQQNPPPKLPEKPQNIQNKENPAPKSHSNGQTRENPDEKFLSNGHSKANPVYGKPKKGQKSPLNYAIKGLLLALLVRVYDYSEHIHPTVILILYCIHIYFGLEIILAIVAALARALLGLDLEPQFDDPYLSTSLQDFWGRRWNLVVTSILRPTVYEPVLHIAARVTGSRRWALMPAVLGTFVVSAIMHELIFYYLGREKPTWEVTGFFLLHGVCLMVEIALKKAFSGRFRLPRLISGPLTLGFVMVTGFWLFFPQLLRCNMDVRALEEYAAIGAFFKKAFRVVSSNSFNTS</sequence>
<keyword evidence="4 10" id="KW-0812">Transmembrane</keyword>
<comment type="subcellular location">
    <subcellularLocation>
        <location evidence="1">Membrane</location>
        <topology evidence="1">Multi-pass membrane protein</topology>
    </subcellularLocation>
</comment>
<feature type="transmembrane region" description="Helical" evidence="10">
    <location>
        <begin position="337"/>
        <end position="357"/>
    </location>
</feature>
<keyword evidence="5 10" id="KW-1133">Transmembrane helix</keyword>
<dbReference type="AlphaFoldDB" id="A0A6A1WA63"/>
<dbReference type="PANTHER" id="PTHR31595:SF46">
    <property type="entry name" value="ACYL-COA--STEROL O-ACYLTRANSFERASE 1"/>
    <property type="match status" value="1"/>
</dbReference>
<dbReference type="EMBL" id="RXIC02000020">
    <property type="protein sequence ID" value="KAB1221773.1"/>
    <property type="molecule type" value="Genomic_DNA"/>
</dbReference>
<evidence type="ECO:0000256" key="6">
    <source>
        <dbReference type="ARBA" id="ARBA00023098"/>
    </source>
</evidence>
<dbReference type="GO" id="GO:0008374">
    <property type="term" value="F:O-acyltransferase activity"/>
    <property type="evidence" value="ECO:0007669"/>
    <property type="project" value="InterPro"/>
</dbReference>
<evidence type="ECO:0000313" key="12">
    <source>
        <dbReference type="EMBL" id="KAB1221773.1"/>
    </source>
</evidence>
<feature type="domain" description="Wax synthase" evidence="11">
    <location>
        <begin position="226"/>
        <end position="313"/>
    </location>
</feature>
<evidence type="ECO:0000256" key="8">
    <source>
        <dbReference type="ARBA" id="ARBA00023315"/>
    </source>
</evidence>
<evidence type="ECO:0000256" key="7">
    <source>
        <dbReference type="ARBA" id="ARBA00023136"/>
    </source>
</evidence>
<evidence type="ECO:0000256" key="9">
    <source>
        <dbReference type="SAM" id="MobiDB-lite"/>
    </source>
</evidence>
<dbReference type="Pfam" id="PF13813">
    <property type="entry name" value="MBOAT_2"/>
    <property type="match status" value="1"/>
</dbReference>
<keyword evidence="6" id="KW-0443">Lipid metabolism</keyword>
<comment type="similarity">
    <text evidence="2">Belongs to the wax synthase family.</text>
</comment>
<feature type="transmembrane region" description="Helical" evidence="10">
    <location>
        <begin position="36"/>
        <end position="53"/>
    </location>
</feature>
<protein>
    <submittedName>
        <fullName evidence="12">Acyl-CoA--sterol O-acyltransferase 1</fullName>
    </submittedName>
</protein>
<keyword evidence="3 12" id="KW-0808">Transferase</keyword>
<dbReference type="PANTHER" id="PTHR31595">
    <property type="entry name" value="LONG-CHAIN-ALCOHOL O-FATTY-ACYLTRANSFERASE 3-RELATED"/>
    <property type="match status" value="1"/>
</dbReference>
<name>A0A6A1WA63_9ROSI</name>
<keyword evidence="13" id="KW-1185">Reference proteome</keyword>
<feature type="transmembrane region" description="Helical" evidence="10">
    <location>
        <begin position="275"/>
        <end position="299"/>
    </location>
</feature>
<dbReference type="OrthoDB" id="1077582at2759"/>
<dbReference type="InterPro" id="IPR032805">
    <property type="entry name" value="Wax_synthase_dom"/>
</dbReference>
<gene>
    <name evidence="12" type="ORF">CJ030_MR2G001464</name>
</gene>
<dbReference type="PIRSF" id="PIRSF037006">
    <property type="entry name" value="Wax_synthase"/>
    <property type="match status" value="1"/>
</dbReference>
<accession>A0A6A1WA63</accession>
<evidence type="ECO:0000256" key="4">
    <source>
        <dbReference type="ARBA" id="ARBA00022692"/>
    </source>
</evidence>
<dbReference type="GO" id="GO:0006629">
    <property type="term" value="P:lipid metabolic process"/>
    <property type="evidence" value="ECO:0007669"/>
    <property type="project" value="UniProtKB-KW"/>
</dbReference>
<evidence type="ECO:0000256" key="3">
    <source>
        <dbReference type="ARBA" id="ARBA00022679"/>
    </source>
</evidence>
<dbReference type="InterPro" id="IPR017088">
    <property type="entry name" value="Wax_synthase_Magnoliopsida"/>
</dbReference>
<evidence type="ECO:0000313" key="13">
    <source>
        <dbReference type="Proteomes" id="UP000516437"/>
    </source>
</evidence>